<dbReference type="Pfam" id="PF15975">
    <property type="entry name" value="Flot"/>
    <property type="match status" value="1"/>
</dbReference>
<dbReference type="InterPro" id="IPR001107">
    <property type="entry name" value="Band_7"/>
</dbReference>
<evidence type="ECO:0000256" key="3">
    <source>
        <dbReference type="ARBA" id="ARBA00023136"/>
    </source>
</evidence>
<feature type="domain" description="Flotillin C-terminal" evidence="6">
    <location>
        <begin position="339"/>
        <end position="423"/>
    </location>
</feature>
<dbReference type="GO" id="GO:0002020">
    <property type="term" value="F:protease binding"/>
    <property type="evidence" value="ECO:0007669"/>
    <property type="project" value="TreeGrafter"/>
</dbReference>
<reference evidence="7" key="1">
    <citation type="submission" date="2021-01" db="EMBL/GenBank/DDBJ databases">
        <authorList>
            <person name="Corre E."/>
            <person name="Pelletier E."/>
            <person name="Niang G."/>
            <person name="Scheremetjew M."/>
            <person name="Finn R."/>
            <person name="Kale V."/>
            <person name="Holt S."/>
            <person name="Cochrane G."/>
            <person name="Meng A."/>
            <person name="Brown T."/>
            <person name="Cohen L."/>
        </authorList>
    </citation>
    <scope>NUCLEOTIDE SEQUENCE</scope>
    <source>
        <strain evidence="7">GSBS06</strain>
    </source>
</reference>
<dbReference type="Gene3D" id="3.30.479.30">
    <property type="entry name" value="Band 7 domain"/>
    <property type="match status" value="1"/>
</dbReference>
<feature type="domain" description="Band 7" evidence="5">
    <location>
        <begin position="7"/>
        <end position="211"/>
    </location>
</feature>
<dbReference type="InterPro" id="IPR027705">
    <property type="entry name" value="Flotillin_fam"/>
</dbReference>
<evidence type="ECO:0008006" key="8">
    <source>
        <dbReference type="Google" id="ProtNLM"/>
    </source>
</evidence>
<sequence>MGNFVSASPNEAAILSGRSGTRIFVGKTGFRFWIVEKVDRLSLELYTIHIKSHDAETCRGVRVNISSIAQVKVDAWKDIHEQPLDADGRSIHAKKGRSSAGDLNNTKIKLAAQHFLGGTNESIVDCLQRTLEGHQRQILGTLTVEELYKDRQAFSASVRDHVFDDLASMGFKLVSYTVNDISDNSDYMLSLGITQTAIVKREAAEGKARNESEAKKKVAEYTAQARIAEAHALREAHVVVAQQQEQEAEADRDLNLKKASFEREVNQARAEAEAAGPIESARQGQAVIREKTRQIEAEEKIKLDIADQTIAREKKEKEGMAFADKLAQTHKADAVRILAQAEADRIRLIGEADAQVIKDKGEAEASVLERKAEAYKHYGQAATVQMVIEKLPEIAAKMADPLKNTEKMVFVSSDGSAGSQLTGDITRMLGQLPDVVEGLTGFDIRDAVNGASKSKQVSNGKTEKDLNVV</sequence>
<dbReference type="PANTHER" id="PTHR13806">
    <property type="entry name" value="FLOTILLIN-RELATED"/>
    <property type="match status" value="1"/>
</dbReference>
<keyword evidence="3" id="KW-0472">Membrane</keyword>
<dbReference type="GO" id="GO:0072659">
    <property type="term" value="P:protein localization to plasma membrane"/>
    <property type="evidence" value="ECO:0007669"/>
    <property type="project" value="TreeGrafter"/>
</dbReference>
<evidence type="ECO:0000256" key="1">
    <source>
        <dbReference type="ARBA" id="ARBA00004370"/>
    </source>
</evidence>
<organism evidence="7">
    <name type="scientific">Aplanochytrium stocchinoi</name>
    <dbReference type="NCBI Taxonomy" id="215587"/>
    <lineage>
        <taxon>Eukaryota</taxon>
        <taxon>Sar</taxon>
        <taxon>Stramenopiles</taxon>
        <taxon>Bigyra</taxon>
        <taxon>Labyrinthulomycetes</taxon>
        <taxon>Thraustochytrida</taxon>
        <taxon>Thraustochytriidae</taxon>
        <taxon>Aplanochytrium</taxon>
    </lineage>
</organism>
<proteinExistence type="inferred from homology"/>
<dbReference type="GO" id="GO:0005886">
    <property type="term" value="C:plasma membrane"/>
    <property type="evidence" value="ECO:0007669"/>
    <property type="project" value="TreeGrafter"/>
</dbReference>
<dbReference type="PANTHER" id="PTHR13806:SF46">
    <property type="entry name" value="FLOTILLIN-1-RELATED"/>
    <property type="match status" value="1"/>
</dbReference>
<dbReference type="AlphaFoldDB" id="A0A7S3LS19"/>
<dbReference type="InterPro" id="IPR036013">
    <property type="entry name" value="Band_7/SPFH_dom_sf"/>
</dbReference>
<gene>
    <name evidence="7" type="ORF">ASTO00021_LOCUS8211</name>
</gene>
<comment type="similarity">
    <text evidence="2 4">Belongs to the band 7/mec-2 family. Flotillin subfamily.</text>
</comment>
<dbReference type="CDD" id="cd03399">
    <property type="entry name" value="SPFH_flotillin"/>
    <property type="match status" value="1"/>
</dbReference>
<evidence type="ECO:0000313" key="7">
    <source>
        <dbReference type="EMBL" id="CAE0437959.1"/>
    </source>
</evidence>
<comment type="subcellular location">
    <subcellularLocation>
        <location evidence="1">Membrane</location>
    </subcellularLocation>
</comment>
<evidence type="ECO:0000259" key="5">
    <source>
        <dbReference type="Pfam" id="PF01145"/>
    </source>
</evidence>
<evidence type="ECO:0000256" key="2">
    <source>
        <dbReference type="ARBA" id="ARBA00007161"/>
    </source>
</evidence>
<evidence type="ECO:0000259" key="6">
    <source>
        <dbReference type="Pfam" id="PF15975"/>
    </source>
</evidence>
<dbReference type="InterPro" id="IPR031905">
    <property type="entry name" value="Flotillin_C"/>
</dbReference>
<protein>
    <recommendedName>
        <fullName evidence="8">Band 7 domain-containing protein</fullName>
    </recommendedName>
</protein>
<dbReference type="Pfam" id="PF01145">
    <property type="entry name" value="Band_7"/>
    <property type="match status" value="1"/>
</dbReference>
<accession>A0A7S3LS19</accession>
<evidence type="ECO:0000256" key="4">
    <source>
        <dbReference type="RuleBase" id="RU366054"/>
    </source>
</evidence>
<name>A0A7S3LS19_9STRA</name>
<dbReference type="EMBL" id="HBIN01010956">
    <property type="protein sequence ID" value="CAE0437959.1"/>
    <property type="molecule type" value="Transcribed_RNA"/>
</dbReference>
<dbReference type="SUPFAM" id="SSF117892">
    <property type="entry name" value="Band 7/SPFH domain"/>
    <property type="match status" value="1"/>
</dbReference>